<dbReference type="AlphaFoldDB" id="A0AB34IEL7"/>
<organism evidence="2 4">
    <name type="scientific">Prymnesium parvum</name>
    <name type="common">Toxic golden alga</name>
    <dbReference type="NCBI Taxonomy" id="97485"/>
    <lineage>
        <taxon>Eukaryota</taxon>
        <taxon>Haptista</taxon>
        <taxon>Haptophyta</taxon>
        <taxon>Prymnesiophyceae</taxon>
        <taxon>Prymnesiales</taxon>
        <taxon>Prymnesiaceae</taxon>
        <taxon>Prymnesium</taxon>
    </lineage>
</organism>
<proteinExistence type="predicted"/>
<comment type="caution">
    <text evidence="2">The sequence shown here is derived from an EMBL/GenBank/DDBJ whole genome shotgun (WGS) entry which is preliminary data.</text>
</comment>
<name>A0AB34IEL7_PRYPA</name>
<dbReference type="EMBL" id="JBGBPQ010000029">
    <property type="protein sequence ID" value="KAL1496212.1"/>
    <property type="molecule type" value="Genomic_DNA"/>
</dbReference>
<evidence type="ECO:0000313" key="3">
    <source>
        <dbReference type="EMBL" id="KAL1496221.1"/>
    </source>
</evidence>
<evidence type="ECO:0000313" key="4">
    <source>
        <dbReference type="Proteomes" id="UP001515480"/>
    </source>
</evidence>
<dbReference type="Proteomes" id="UP001515480">
    <property type="component" value="Unassembled WGS sequence"/>
</dbReference>
<protein>
    <recommendedName>
        <fullName evidence="5">Reticulon-like protein</fullName>
    </recommendedName>
</protein>
<evidence type="ECO:0000313" key="2">
    <source>
        <dbReference type="EMBL" id="KAL1496212.1"/>
    </source>
</evidence>
<feature type="signal peptide" evidence="1">
    <location>
        <begin position="1"/>
        <end position="20"/>
    </location>
</feature>
<feature type="chain" id="PRO_5044172767" description="Reticulon-like protein" evidence="1">
    <location>
        <begin position="21"/>
        <end position="196"/>
    </location>
</feature>
<evidence type="ECO:0000256" key="1">
    <source>
        <dbReference type="SAM" id="SignalP"/>
    </source>
</evidence>
<evidence type="ECO:0008006" key="5">
    <source>
        <dbReference type="Google" id="ProtNLM"/>
    </source>
</evidence>
<dbReference type="EMBL" id="JBGBPQ010000029">
    <property type="protein sequence ID" value="KAL1496221.1"/>
    <property type="molecule type" value="Genomic_DNA"/>
</dbReference>
<accession>A0AB34IEL7</accession>
<reference evidence="2 4" key="1">
    <citation type="journal article" date="2024" name="Science">
        <title>Giant polyketide synthase enzymes in the biosynthesis of giant marine polyether toxins.</title>
        <authorList>
            <person name="Fallon T.R."/>
            <person name="Shende V.V."/>
            <person name="Wierzbicki I.H."/>
            <person name="Pendleton A.L."/>
            <person name="Watervoot N.F."/>
            <person name="Auber R.P."/>
            <person name="Gonzalez D.J."/>
            <person name="Wisecaver J.H."/>
            <person name="Moore B.S."/>
        </authorList>
    </citation>
    <scope>NUCLEOTIDE SEQUENCE [LARGE SCALE GENOMIC DNA]</scope>
    <source>
        <strain evidence="2 4">12B1</strain>
    </source>
</reference>
<keyword evidence="4" id="KW-1185">Reference proteome</keyword>
<gene>
    <name evidence="2" type="ORF">AB1Y20_016175</name>
    <name evidence="3" type="ORF">AB1Y20_016184</name>
</gene>
<sequence>MALVAALALLAAARPEKAQASASERSSRATLEGFTISREDFLAHVRVGGAAVGGSAAEALWRHFEALRETRQLRLADDGSIEFPLPWTHHLAPYLPSRLTDALEAAGALAARAFRSLPPRARSWLHALLDAVVEMGLVQCALAATLTGLVVSLSLPFLFWEGAKVQTIVSIELKDLKEPVDTFRWKLRKSCSRLNV</sequence>
<keyword evidence="1" id="KW-0732">Signal</keyword>